<evidence type="ECO:0000313" key="8">
    <source>
        <dbReference type="EMBL" id="MCM1992725.1"/>
    </source>
</evidence>
<dbReference type="InterPro" id="IPR023050">
    <property type="entry name" value="PyrR"/>
</dbReference>
<dbReference type="HAMAP" id="MF_01219">
    <property type="entry name" value="PyrR"/>
    <property type="match status" value="1"/>
</dbReference>
<dbReference type="InterPro" id="IPR029057">
    <property type="entry name" value="PRTase-like"/>
</dbReference>
<keyword evidence="4 6" id="KW-0805">Transcription regulation</keyword>
<feature type="domain" description="Phosphoribosyltransferase" evidence="7">
    <location>
        <begin position="6"/>
        <end position="165"/>
    </location>
</feature>
<evidence type="ECO:0000256" key="3">
    <source>
        <dbReference type="ARBA" id="ARBA00022679"/>
    </source>
</evidence>
<dbReference type="RefSeq" id="WP_250861897.1">
    <property type="nucleotide sequence ID" value="NZ_JAGSOJ010000007.1"/>
</dbReference>
<evidence type="ECO:0000256" key="6">
    <source>
        <dbReference type="HAMAP-Rule" id="MF_01219"/>
    </source>
</evidence>
<comment type="caution">
    <text evidence="8">The sequence shown here is derived from an EMBL/GenBank/DDBJ whole genome shotgun (WGS) entry which is preliminary data.</text>
</comment>
<dbReference type="PANTHER" id="PTHR11608">
    <property type="entry name" value="BIFUNCTIONAL PROTEIN PYRR"/>
    <property type="match status" value="1"/>
</dbReference>
<dbReference type="EC" id="2.4.2.9" evidence="6"/>
<comment type="function">
    <text evidence="6">Regulates transcriptional attenuation of the pyrimidine nucleotide (pyr) operon by binding in a uridine-dependent manner to specific sites on pyr mRNA. This disrupts an antiterminator hairpin in the RNA and favors formation of a downstream transcription terminator, leading to a reduced expression of downstream genes.</text>
</comment>
<dbReference type="InterPro" id="IPR050137">
    <property type="entry name" value="PyrR_bifunctional"/>
</dbReference>
<evidence type="ECO:0000256" key="2">
    <source>
        <dbReference type="ARBA" id="ARBA00022472"/>
    </source>
</evidence>
<keyword evidence="5 6" id="KW-0804">Transcription</keyword>
<dbReference type="CDD" id="cd06223">
    <property type="entry name" value="PRTases_typeI"/>
    <property type="match status" value="1"/>
</dbReference>
<keyword evidence="3 6" id="KW-0808">Transferase</keyword>
<dbReference type="GO" id="GO:0004845">
    <property type="term" value="F:uracil phosphoribosyltransferase activity"/>
    <property type="evidence" value="ECO:0007669"/>
    <property type="project" value="UniProtKB-UniRule"/>
</dbReference>
<dbReference type="GO" id="GO:0006353">
    <property type="term" value="P:DNA-templated transcription termination"/>
    <property type="evidence" value="ECO:0007669"/>
    <property type="project" value="UniProtKB-UniRule"/>
</dbReference>
<dbReference type="NCBIfam" id="NF003549">
    <property type="entry name" value="PRK05205.1-5"/>
    <property type="match status" value="1"/>
</dbReference>
<reference evidence="8" key="1">
    <citation type="journal article" date="2021" name="mSystems">
        <title>Bacteria and Archaea Synergistically Convert Glycine Betaine to Biogenic Methane in the Formosa Cold Seep of the South China Sea.</title>
        <authorList>
            <person name="Li L."/>
            <person name="Zhang W."/>
            <person name="Zhang S."/>
            <person name="Song L."/>
            <person name="Sun Q."/>
            <person name="Zhang H."/>
            <person name="Xiang H."/>
            <person name="Dong X."/>
        </authorList>
    </citation>
    <scope>NUCLEOTIDE SEQUENCE</scope>
    <source>
        <strain evidence="8">ZWT</strain>
    </source>
</reference>
<comment type="function">
    <text evidence="6">Also displays a weak uracil phosphoribosyltransferase activity which is not physiologically significant.</text>
</comment>
<dbReference type="EMBL" id="JAGSOJ010000007">
    <property type="protein sequence ID" value="MCM1992725.1"/>
    <property type="molecule type" value="Genomic_DNA"/>
</dbReference>
<dbReference type="SUPFAM" id="SSF53271">
    <property type="entry name" value="PRTase-like"/>
    <property type="match status" value="1"/>
</dbReference>
<evidence type="ECO:0000313" key="9">
    <source>
        <dbReference type="Proteomes" id="UP001056429"/>
    </source>
</evidence>
<dbReference type="Gene3D" id="3.40.50.2020">
    <property type="match status" value="1"/>
</dbReference>
<accession>A0A9J6PCV7</accession>
<organism evidence="8 9">
    <name type="scientific">Oceanirhabdus seepicola</name>
    <dbReference type="NCBI Taxonomy" id="2828781"/>
    <lineage>
        <taxon>Bacteria</taxon>
        <taxon>Bacillati</taxon>
        <taxon>Bacillota</taxon>
        <taxon>Clostridia</taxon>
        <taxon>Eubacteriales</taxon>
        <taxon>Clostridiaceae</taxon>
        <taxon>Oceanirhabdus</taxon>
    </lineage>
</organism>
<dbReference type="GO" id="GO:0003723">
    <property type="term" value="F:RNA binding"/>
    <property type="evidence" value="ECO:0007669"/>
    <property type="project" value="UniProtKB-UniRule"/>
</dbReference>
<keyword evidence="6 8" id="KW-0328">Glycosyltransferase</keyword>
<keyword evidence="2 6" id="KW-0806">Transcription termination</keyword>
<evidence type="ECO:0000256" key="5">
    <source>
        <dbReference type="ARBA" id="ARBA00023163"/>
    </source>
</evidence>
<dbReference type="AlphaFoldDB" id="A0A9J6PCV7"/>
<feature type="short sequence motif" description="PRPP-binding" evidence="6">
    <location>
        <begin position="99"/>
        <end position="111"/>
    </location>
</feature>
<keyword evidence="6" id="KW-0694">RNA-binding</keyword>
<protein>
    <recommendedName>
        <fullName evidence="6">Bifunctional protein PyrR</fullName>
    </recommendedName>
    <domain>
        <recommendedName>
            <fullName evidence="6">Pyrimidine operon regulatory protein</fullName>
        </recommendedName>
    </domain>
    <domain>
        <recommendedName>
            <fullName evidence="6">Uracil phosphoribosyltransferase</fullName>
            <shortName evidence="6">UPRTase</shortName>
            <ecNumber evidence="6">2.4.2.9</ecNumber>
        </recommendedName>
    </domain>
</protein>
<dbReference type="FunFam" id="3.40.50.2020:FF:000020">
    <property type="entry name" value="Bifunctional protein PyrR"/>
    <property type="match status" value="1"/>
</dbReference>
<keyword evidence="9" id="KW-1185">Reference proteome</keyword>
<sequence length="179" mass="20039">MILKAEILDDKAVKRTLTRIAHEIIEKNQGVEDLVLVGIKSRGVPLANRIAALIEKFEDVPVSIATVDITYYRDDLTEAYESPVLNKNNIEMDLKGKKVVLIDDVIYTGRTVRAAMDAVFDKGRAESIQLAVLVDRGHRELPIRADFVGKNIPTSKKENVKVHLAEIDGEDSVKIYDKE</sequence>
<reference evidence="8" key="2">
    <citation type="submission" date="2021-04" db="EMBL/GenBank/DDBJ databases">
        <authorList>
            <person name="Dong X."/>
        </authorList>
    </citation>
    <scope>NUCLEOTIDE SEQUENCE</scope>
    <source>
        <strain evidence="8">ZWT</strain>
    </source>
</reference>
<evidence type="ECO:0000256" key="1">
    <source>
        <dbReference type="ARBA" id="ARBA00005565"/>
    </source>
</evidence>
<dbReference type="NCBIfam" id="NF003548">
    <property type="entry name" value="PRK05205.1-4"/>
    <property type="match status" value="1"/>
</dbReference>
<dbReference type="Pfam" id="PF00156">
    <property type="entry name" value="Pribosyltran"/>
    <property type="match status" value="1"/>
</dbReference>
<evidence type="ECO:0000256" key="4">
    <source>
        <dbReference type="ARBA" id="ARBA00023015"/>
    </source>
</evidence>
<dbReference type="Proteomes" id="UP001056429">
    <property type="component" value="Unassembled WGS sequence"/>
</dbReference>
<name>A0A9J6PCV7_9CLOT</name>
<dbReference type="PANTHER" id="PTHR11608:SF0">
    <property type="entry name" value="BIFUNCTIONAL PROTEIN PYRR"/>
    <property type="match status" value="1"/>
</dbReference>
<comment type="subunit">
    <text evidence="6">Homodimer and homohexamer; in equilibrium.</text>
</comment>
<dbReference type="InterPro" id="IPR000836">
    <property type="entry name" value="PRTase_dom"/>
</dbReference>
<comment type="similarity">
    <text evidence="1 6">Belongs to the purine/pyrimidine phosphoribosyltransferase family. PyrR subfamily.</text>
</comment>
<comment type="catalytic activity">
    <reaction evidence="6">
        <text>UMP + diphosphate = 5-phospho-alpha-D-ribose 1-diphosphate + uracil</text>
        <dbReference type="Rhea" id="RHEA:13017"/>
        <dbReference type="ChEBI" id="CHEBI:17568"/>
        <dbReference type="ChEBI" id="CHEBI:33019"/>
        <dbReference type="ChEBI" id="CHEBI:57865"/>
        <dbReference type="ChEBI" id="CHEBI:58017"/>
        <dbReference type="EC" id="2.4.2.9"/>
    </reaction>
</comment>
<evidence type="ECO:0000259" key="7">
    <source>
        <dbReference type="Pfam" id="PF00156"/>
    </source>
</evidence>
<proteinExistence type="inferred from homology"/>
<gene>
    <name evidence="6 8" type="primary">pyrR</name>
    <name evidence="8" type="ORF">KDK92_23660</name>
</gene>